<gene>
    <name evidence="1" type="ORF">HPB49_023961</name>
</gene>
<evidence type="ECO:0000313" key="2">
    <source>
        <dbReference type="Proteomes" id="UP000821865"/>
    </source>
</evidence>
<proteinExistence type="predicted"/>
<evidence type="ECO:0000313" key="1">
    <source>
        <dbReference type="EMBL" id="KAH7967328.1"/>
    </source>
</evidence>
<reference evidence="1" key="1">
    <citation type="submission" date="2020-05" db="EMBL/GenBank/DDBJ databases">
        <title>Large-scale comparative analyses of tick genomes elucidate their genetic diversity and vector capacities.</title>
        <authorList>
            <person name="Jia N."/>
            <person name="Wang J."/>
            <person name="Shi W."/>
            <person name="Du L."/>
            <person name="Sun Y."/>
            <person name="Zhan W."/>
            <person name="Jiang J."/>
            <person name="Wang Q."/>
            <person name="Zhang B."/>
            <person name="Ji P."/>
            <person name="Sakyi L.B."/>
            <person name="Cui X."/>
            <person name="Yuan T."/>
            <person name="Jiang B."/>
            <person name="Yang W."/>
            <person name="Lam T.T.-Y."/>
            <person name="Chang Q."/>
            <person name="Ding S."/>
            <person name="Wang X."/>
            <person name="Zhu J."/>
            <person name="Ruan X."/>
            <person name="Zhao L."/>
            <person name="Wei J."/>
            <person name="Que T."/>
            <person name="Du C."/>
            <person name="Cheng J."/>
            <person name="Dai P."/>
            <person name="Han X."/>
            <person name="Huang E."/>
            <person name="Gao Y."/>
            <person name="Liu J."/>
            <person name="Shao H."/>
            <person name="Ye R."/>
            <person name="Li L."/>
            <person name="Wei W."/>
            <person name="Wang X."/>
            <person name="Wang C."/>
            <person name="Yang T."/>
            <person name="Huo Q."/>
            <person name="Li W."/>
            <person name="Guo W."/>
            <person name="Chen H."/>
            <person name="Zhou L."/>
            <person name="Ni X."/>
            <person name="Tian J."/>
            <person name="Zhou Y."/>
            <person name="Sheng Y."/>
            <person name="Liu T."/>
            <person name="Pan Y."/>
            <person name="Xia L."/>
            <person name="Li J."/>
            <person name="Zhao F."/>
            <person name="Cao W."/>
        </authorList>
    </citation>
    <scope>NUCLEOTIDE SEQUENCE</scope>
    <source>
        <strain evidence="1">Dsil-2018</strain>
    </source>
</reference>
<organism evidence="1 2">
    <name type="scientific">Dermacentor silvarum</name>
    <name type="common">Tick</name>
    <dbReference type="NCBI Taxonomy" id="543639"/>
    <lineage>
        <taxon>Eukaryota</taxon>
        <taxon>Metazoa</taxon>
        <taxon>Ecdysozoa</taxon>
        <taxon>Arthropoda</taxon>
        <taxon>Chelicerata</taxon>
        <taxon>Arachnida</taxon>
        <taxon>Acari</taxon>
        <taxon>Parasitiformes</taxon>
        <taxon>Ixodida</taxon>
        <taxon>Ixodoidea</taxon>
        <taxon>Ixodidae</taxon>
        <taxon>Rhipicephalinae</taxon>
        <taxon>Dermacentor</taxon>
    </lineage>
</organism>
<dbReference type="Proteomes" id="UP000821865">
    <property type="component" value="Chromosome 2"/>
</dbReference>
<sequence length="511" mass="58632">MKKLRDSSGQWSTDLSSVPQVTSDVIDSHFGESHRQLLKGWMFKEEWYIRRIECMTQCQPAGPELVVLRSICLCSMKAGHYKQVAALRQDDTTAVVQAHCDCVAGQSQRCQHVAALLFAIRGIQTPSCTSIPCRWMAPTQGHNHLVTKPLAEITFKKHVINKTVQAKIKRERQPNLTKVGQACLAVFRDKIAAHEPELVWNRYTKGKPAPLKNVSSIADTEDLHSPKCLQLFEEFLKNQMPLTAMQREEVRIKTLGQSQNPAWRNERTGRLTASNFRRALHCQKPEGLVKEILYPRNEVLKQGDPRLYGLQNEARAVQEYINLMELYDKNIEVVETGVQVHERYCFIAASPDRLVKEANEIGLLEVKCPASKAGQRVADACQDRAFCAEIIDGEVTLKRDHAYFYQVQGQLGITKKPWCDFVIWTNHTECQHRMSVERIYFNKAIWEDILEGLLYVYKAAVVPELLTRRIRRLGFLYRTGAGYVSYKKYAQGFYVVDKCDEDNLKMKIRRL</sequence>
<keyword evidence="2" id="KW-1185">Reference proteome</keyword>
<accession>A0ACB8DH67</accession>
<dbReference type="EMBL" id="CM023471">
    <property type="protein sequence ID" value="KAH7967328.1"/>
    <property type="molecule type" value="Genomic_DNA"/>
</dbReference>
<name>A0ACB8DH67_DERSI</name>
<protein>
    <submittedName>
        <fullName evidence="1">Uncharacterized protein</fullName>
    </submittedName>
</protein>
<comment type="caution">
    <text evidence="1">The sequence shown here is derived from an EMBL/GenBank/DDBJ whole genome shotgun (WGS) entry which is preliminary data.</text>
</comment>